<evidence type="ECO:0000313" key="2">
    <source>
        <dbReference type="Proteomes" id="UP001162162"/>
    </source>
</evidence>
<name>A0AAV8X9W8_9CUCU</name>
<reference evidence="1" key="1">
    <citation type="journal article" date="2023" name="Insect Mol. Biol.">
        <title>Genome sequencing provides insights into the evolution of gene families encoding plant cell wall-degrading enzymes in longhorned beetles.</title>
        <authorList>
            <person name="Shin N.R."/>
            <person name="Okamura Y."/>
            <person name="Kirsch R."/>
            <person name="Pauchet Y."/>
        </authorList>
    </citation>
    <scope>NUCLEOTIDE SEQUENCE</scope>
    <source>
        <strain evidence="1">AMC_N1</strain>
    </source>
</reference>
<evidence type="ECO:0000313" key="1">
    <source>
        <dbReference type="EMBL" id="KAJ8935497.1"/>
    </source>
</evidence>
<organism evidence="1 2">
    <name type="scientific">Aromia moschata</name>
    <dbReference type="NCBI Taxonomy" id="1265417"/>
    <lineage>
        <taxon>Eukaryota</taxon>
        <taxon>Metazoa</taxon>
        <taxon>Ecdysozoa</taxon>
        <taxon>Arthropoda</taxon>
        <taxon>Hexapoda</taxon>
        <taxon>Insecta</taxon>
        <taxon>Pterygota</taxon>
        <taxon>Neoptera</taxon>
        <taxon>Endopterygota</taxon>
        <taxon>Coleoptera</taxon>
        <taxon>Polyphaga</taxon>
        <taxon>Cucujiformia</taxon>
        <taxon>Chrysomeloidea</taxon>
        <taxon>Cerambycidae</taxon>
        <taxon>Cerambycinae</taxon>
        <taxon>Callichromatini</taxon>
        <taxon>Aromia</taxon>
    </lineage>
</organism>
<comment type="caution">
    <text evidence="1">The sequence shown here is derived from an EMBL/GenBank/DDBJ whole genome shotgun (WGS) entry which is preliminary data.</text>
</comment>
<gene>
    <name evidence="1" type="ORF">NQ318_010635</name>
</gene>
<proteinExistence type="predicted"/>
<protein>
    <submittedName>
        <fullName evidence="1">Uncharacterized protein</fullName>
    </submittedName>
</protein>
<dbReference type="EMBL" id="JAPWTK010000875">
    <property type="protein sequence ID" value="KAJ8935497.1"/>
    <property type="molecule type" value="Genomic_DNA"/>
</dbReference>
<keyword evidence="2" id="KW-1185">Reference proteome</keyword>
<sequence length="159" mass="18137">MYIQDIHIMLFHIILSSKLNESYEILRNDHVVGTQVAVGMISGLSNTRTRCRRARTSQRRCLPTVSTAFPHSFAAQPPLRDRDRQHHILAFNSQCLAGARPEITFSTSLNDKSFHLKPHLCRTLPPQAQSMLKRSAADHLHGPFHITFPFHMDLFLANN</sequence>
<accession>A0AAV8X9W8</accession>
<dbReference type="Proteomes" id="UP001162162">
    <property type="component" value="Unassembled WGS sequence"/>
</dbReference>
<dbReference type="AlphaFoldDB" id="A0AAV8X9W8"/>